<keyword evidence="1" id="KW-0378">Hydrolase</keyword>
<dbReference type="GO" id="GO:0016787">
    <property type="term" value="F:hydrolase activity"/>
    <property type="evidence" value="ECO:0007669"/>
    <property type="project" value="UniProtKB-KW"/>
</dbReference>
<dbReference type="EMBL" id="JACOGC010000003">
    <property type="protein sequence ID" value="MBC3885309.1"/>
    <property type="molecule type" value="Genomic_DNA"/>
</dbReference>
<gene>
    <name evidence="1" type="ORF">H8K27_09240</name>
</gene>
<evidence type="ECO:0000313" key="2">
    <source>
        <dbReference type="Proteomes" id="UP000613113"/>
    </source>
</evidence>
<dbReference type="Gene3D" id="3.40.50.1820">
    <property type="entry name" value="alpha/beta hydrolase"/>
    <property type="match status" value="1"/>
</dbReference>
<name>A0ABR6YND7_9BURK</name>
<dbReference type="RefSeq" id="WP_186862890.1">
    <property type="nucleotide sequence ID" value="NZ_JACOGC010000003.1"/>
</dbReference>
<protein>
    <submittedName>
        <fullName evidence="1">Hydrolase</fullName>
    </submittedName>
</protein>
<comment type="caution">
    <text evidence="1">The sequence shown here is derived from an EMBL/GenBank/DDBJ whole genome shotgun (WGS) entry which is preliminary data.</text>
</comment>
<reference evidence="1 2" key="1">
    <citation type="submission" date="2020-08" db="EMBL/GenBank/DDBJ databases">
        <title>Novel species isolated from subtropical streams in China.</title>
        <authorList>
            <person name="Lu H."/>
        </authorList>
    </citation>
    <scope>NUCLEOTIDE SEQUENCE [LARGE SCALE GENOMIC DNA]</scope>
    <source>
        <strain evidence="1 2">FT31W</strain>
    </source>
</reference>
<keyword evidence="2" id="KW-1185">Reference proteome</keyword>
<dbReference type="InterPro" id="IPR029058">
    <property type="entry name" value="AB_hydrolase_fold"/>
</dbReference>
<proteinExistence type="predicted"/>
<sequence length="193" mass="21325">MTDVFGHTPAIDSLARQLAVDATIISPFADPARQFRSEQEAYQAFIAGGGIARYTEKITHVLEHAAIPFQLALGFSAGASALWLSVAESPENNVNANIPGIRNAVLFYGSRIREYRMLRPTCPVRLIFAEQEAAFEPAGLVQDLRQRGHTAEIRPGSKHGFMNAYSRGYCVQSYTRYLDELSAMLHPSMHRAA</sequence>
<dbReference type="SUPFAM" id="SSF53474">
    <property type="entry name" value="alpha/beta-Hydrolases"/>
    <property type="match status" value="1"/>
</dbReference>
<accession>A0ABR6YND7</accession>
<dbReference type="Proteomes" id="UP000613113">
    <property type="component" value="Unassembled WGS sequence"/>
</dbReference>
<organism evidence="1 2">
    <name type="scientific">Undibacterium griseum</name>
    <dbReference type="NCBI Taxonomy" id="2762295"/>
    <lineage>
        <taxon>Bacteria</taxon>
        <taxon>Pseudomonadati</taxon>
        <taxon>Pseudomonadota</taxon>
        <taxon>Betaproteobacteria</taxon>
        <taxon>Burkholderiales</taxon>
        <taxon>Oxalobacteraceae</taxon>
        <taxon>Undibacterium</taxon>
    </lineage>
</organism>
<evidence type="ECO:0000313" key="1">
    <source>
        <dbReference type="EMBL" id="MBC3885309.1"/>
    </source>
</evidence>